<dbReference type="KEGG" id="skr:BRX40_17370"/>
<evidence type="ECO:0000313" key="1">
    <source>
        <dbReference type="EMBL" id="APR53942.1"/>
    </source>
</evidence>
<evidence type="ECO:0000313" key="3">
    <source>
        <dbReference type="EMBL" id="RSY86858.1"/>
    </source>
</evidence>
<dbReference type="EMBL" id="QQWO01000031">
    <property type="protein sequence ID" value="RSU97841.1"/>
    <property type="molecule type" value="Genomic_DNA"/>
</dbReference>
<dbReference type="GeneID" id="44134328"/>
<dbReference type="EMBL" id="CP018820">
    <property type="protein sequence ID" value="APR53942.1"/>
    <property type="molecule type" value="Genomic_DNA"/>
</dbReference>
<dbReference type="Proteomes" id="UP000287746">
    <property type="component" value="Unassembled WGS sequence"/>
</dbReference>
<dbReference type="EMBL" id="QQYZ01000006">
    <property type="protein sequence ID" value="RSY86858.1"/>
    <property type="molecule type" value="Genomic_DNA"/>
</dbReference>
<reference evidence="2 5" key="4">
    <citation type="submission" date="2018-07" db="EMBL/GenBank/DDBJ databases">
        <title>Genomic and Epidemiologic Investigation of an Indolent Hospital Outbreak.</title>
        <authorList>
            <person name="Johnson R.C."/>
            <person name="Deming C."/>
            <person name="Conlan S."/>
            <person name="Zellmer C.J."/>
            <person name="Michelin A.V."/>
            <person name="Lee-Lin S."/>
            <person name="Thomas P.J."/>
            <person name="Park M."/>
            <person name="Weingarten R.A."/>
            <person name="Less J."/>
            <person name="Dekker J.P."/>
            <person name="Frank K.M."/>
            <person name="Musser K.A."/>
            <person name="Mcquiston J.R."/>
            <person name="Henderson D.K."/>
            <person name="Lau A.F."/>
            <person name="Palmore T.N."/>
            <person name="Segre J.A."/>
        </authorList>
    </citation>
    <scope>NUCLEOTIDE SEQUENCE [LARGE SCALE GENOMIC DNA]</scope>
    <source>
        <strain evidence="3">SK-CDC1_0717</strain>
        <strain evidence="2 5">SK-NIH.Env10_0317</strain>
    </source>
</reference>
<evidence type="ECO:0000313" key="2">
    <source>
        <dbReference type="EMBL" id="RSU97841.1"/>
    </source>
</evidence>
<gene>
    <name evidence="1" type="ORF">BRX40_17370</name>
    <name evidence="2" type="ORF">CA257_22270</name>
    <name evidence="3" type="ORF">DAH66_08185</name>
</gene>
<evidence type="ECO:0000313" key="4">
    <source>
        <dbReference type="Proteomes" id="UP000185161"/>
    </source>
</evidence>
<dbReference type="Proteomes" id="UP000185161">
    <property type="component" value="Chromosome"/>
</dbReference>
<reference evidence="6" key="3">
    <citation type="submission" date="2018-07" db="EMBL/GenBank/DDBJ databases">
        <title>Genomic and Epidemiologic Investigation of an Indolent Hospital Outbreak.</title>
        <authorList>
            <person name="Johnson R.C."/>
            <person name="Deming C."/>
            <person name="Conlan S."/>
            <person name="Zellmer C.J."/>
            <person name="Michelin A.V."/>
            <person name="Lee-Lin S.-Q."/>
            <person name="Thomas P.J."/>
            <person name="Park M."/>
            <person name="Weingarten R.A."/>
            <person name="Less J."/>
            <person name="Dekker J.P."/>
            <person name="Frank K.M."/>
            <person name="Musser K.A."/>
            <person name="Mcquiston J.R."/>
            <person name="Henderson D.K."/>
            <person name="Lau A.F."/>
            <person name="Palmore T.N."/>
            <person name="Segre J.A."/>
        </authorList>
    </citation>
    <scope>NUCLEOTIDE SEQUENCE [LARGE SCALE GENOMIC DNA]</scope>
    <source>
        <strain evidence="6">SK-CDC1_0717</strain>
    </source>
</reference>
<sequence length="60" mass="6789">MNDSNLNYLRARARHERTVALASEDNCVALVHLRMADEYERRAQMLKDAVPPAHAEPTGL</sequence>
<reference evidence="1" key="1">
    <citation type="submission" date="2016-12" db="EMBL/GenBank/DDBJ databases">
        <title>Whole genome sequencing of Sphingomonas koreensis.</title>
        <authorList>
            <person name="Conlan S."/>
            <person name="Thomas P.J."/>
            <person name="Mullikin J."/>
            <person name="Palmore T.N."/>
            <person name="Frank K.M."/>
            <person name="Segre J.A."/>
        </authorList>
    </citation>
    <scope>NUCLEOTIDE SEQUENCE</scope>
    <source>
        <strain evidence="1">ABOJV</strain>
    </source>
</reference>
<dbReference type="STRING" id="93064.BRX40_17370"/>
<reference evidence="4" key="2">
    <citation type="submission" date="2016-12" db="EMBL/GenBank/DDBJ databases">
        <title>Whole genome sequencing of Sphingomonas sp. ABOJV.</title>
        <authorList>
            <person name="Conlan S."/>
            <person name="Thomas P.J."/>
            <person name="Mullikin J."/>
            <person name="Palmore T.N."/>
            <person name="Frank K.M."/>
            <person name="Segre J.A."/>
        </authorList>
    </citation>
    <scope>NUCLEOTIDE SEQUENCE [LARGE SCALE GENOMIC DNA]</scope>
    <source>
        <strain evidence="4">ABOJV</strain>
    </source>
</reference>
<proteinExistence type="predicted"/>
<evidence type="ECO:0000313" key="6">
    <source>
        <dbReference type="Proteomes" id="UP000287746"/>
    </source>
</evidence>
<dbReference type="AlphaFoldDB" id="A0A1L6JDD4"/>
<evidence type="ECO:0000313" key="5">
    <source>
        <dbReference type="Proteomes" id="UP000286681"/>
    </source>
</evidence>
<keyword evidence="4" id="KW-1185">Reference proteome</keyword>
<protein>
    <submittedName>
        <fullName evidence="1">Uncharacterized protein</fullName>
    </submittedName>
</protein>
<name>A0A1L6JDD4_9SPHN</name>
<accession>A0A1L6JDD4</accession>
<dbReference type="Proteomes" id="UP000286681">
    <property type="component" value="Unassembled WGS sequence"/>
</dbReference>
<organism evidence="1 4">
    <name type="scientific">Sphingomonas koreensis</name>
    <dbReference type="NCBI Taxonomy" id="93064"/>
    <lineage>
        <taxon>Bacteria</taxon>
        <taxon>Pseudomonadati</taxon>
        <taxon>Pseudomonadota</taxon>
        <taxon>Alphaproteobacteria</taxon>
        <taxon>Sphingomonadales</taxon>
        <taxon>Sphingomonadaceae</taxon>
        <taxon>Sphingomonas</taxon>
    </lineage>
</organism>
<dbReference type="RefSeq" id="WP_075152454.1">
    <property type="nucleotide sequence ID" value="NZ_CP018820.1"/>
</dbReference>